<dbReference type="Gene3D" id="1.10.8.10">
    <property type="entry name" value="DNA helicase RuvA subunit, C-terminal domain"/>
    <property type="match status" value="1"/>
</dbReference>
<dbReference type="GO" id="GO:0030474">
    <property type="term" value="P:spindle pole body duplication"/>
    <property type="evidence" value="ECO:0007669"/>
    <property type="project" value="EnsemblFungi"/>
</dbReference>
<dbReference type="PANTHER" id="PTHR10677:SF3">
    <property type="entry name" value="FI07626P-RELATED"/>
    <property type="match status" value="1"/>
</dbReference>
<evidence type="ECO:0000259" key="3">
    <source>
        <dbReference type="PROSITE" id="PS50053"/>
    </source>
</evidence>
<evidence type="ECO:0000313" key="4">
    <source>
        <dbReference type="EMBL" id="CEP61314.1"/>
    </source>
</evidence>
<dbReference type="CDD" id="cd14324">
    <property type="entry name" value="UBA_Dsk2p_like"/>
    <property type="match status" value="1"/>
</dbReference>
<dbReference type="PROSITE" id="PS50053">
    <property type="entry name" value="UBIQUITIN_2"/>
    <property type="match status" value="1"/>
</dbReference>
<organism evidence="4 5">
    <name type="scientific">Lachancea lanzarotensis</name>
    <dbReference type="NCBI Taxonomy" id="1245769"/>
    <lineage>
        <taxon>Eukaryota</taxon>
        <taxon>Fungi</taxon>
        <taxon>Dikarya</taxon>
        <taxon>Ascomycota</taxon>
        <taxon>Saccharomycotina</taxon>
        <taxon>Saccharomycetes</taxon>
        <taxon>Saccharomycetales</taxon>
        <taxon>Saccharomycetaceae</taxon>
        <taxon>Lachancea</taxon>
    </lineage>
</organism>
<dbReference type="Pfam" id="PF23195">
    <property type="entry name" value="UBQLN1"/>
    <property type="match status" value="1"/>
</dbReference>
<dbReference type="EMBL" id="LN736362">
    <property type="protein sequence ID" value="CEP61314.1"/>
    <property type="molecule type" value="Genomic_DNA"/>
</dbReference>
<dbReference type="PRINTS" id="PR00348">
    <property type="entry name" value="UBIQUITIN"/>
</dbReference>
<dbReference type="SMART" id="SM00727">
    <property type="entry name" value="STI1"/>
    <property type="match status" value="2"/>
</dbReference>
<dbReference type="InterPro" id="IPR009060">
    <property type="entry name" value="UBA-like_sf"/>
</dbReference>
<feature type="compositionally biased region" description="Low complexity" evidence="1">
    <location>
        <begin position="245"/>
        <end position="267"/>
    </location>
</feature>
<dbReference type="InterPro" id="IPR015496">
    <property type="entry name" value="Ubiquilin"/>
</dbReference>
<dbReference type="InterPro" id="IPR015940">
    <property type="entry name" value="UBA"/>
</dbReference>
<dbReference type="SUPFAM" id="SSF54236">
    <property type="entry name" value="Ubiquitin-like"/>
    <property type="match status" value="1"/>
</dbReference>
<dbReference type="Pfam" id="PF00627">
    <property type="entry name" value="UBA"/>
    <property type="match status" value="1"/>
</dbReference>
<dbReference type="GO" id="GO:0006511">
    <property type="term" value="P:ubiquitin-dependent protein catabolic process"/>
    <property type="evidence" value="ECO:0007669"/>
    <property type="project" value="TreeGrafter"/>
</dbReference>
<name>A0A0C7N050_9SACH</name>
<dbReference type="CDD" id="cd16106">
    <property type="entry name" value="Ubl_Dsk2p_like"/>
    <property type="match status" value="1"/>
</dbReference>
<dbReference type="InterPro" id="IPR029071">
    <property type="entry name" value="Ubiquitin-like_domsf"/>
</dbReference>
<dbReference type="PROSITE" id="PS50030">
    <property type="entry name" value="UBA"/>
    <property type="match status" value="1"/>
</dbReference>
<dbReference type="SMART" id="SM00213">
    <property type="entry name" value="UBQ"/>
    <property type="match status" value="1"/>
</dbReference>
<evidence type="ECO:0000313" key="5">
    <source>
        <dbReference type="Proteomes" id="UP000054304"/>
    </source>
</evidence>
<dbReference type="PANTHER" id="PTHR10677">
    <property type="entry name" value="UBIQUILIN"/>
    <property type="match status" value="1"/>
</dbReference>
<dbReference type="SMART" id="SM00165">
    <property type="entry name" value="UBA"/>
    <property type="match status" value="1"/>
</dbReference>
<reference evidence="4 5" key="1">
    <citation type="submission" date="2014-12" db="EMBL/GenBank/DDBJ databases">
        <authorList>
            <person name="Neuveglise Cecile"/>
        </authorList>
    </citation>
    <scope>NUCLEOTIDE SEQUENCE [LARGE SCALE GENOMIC DNA]</scope>
    <source>
        <strain evidence="4 5">CBS 12615</strain>
    </source>
</reference>
<feature type="region of interest" description="Disordered" evidence="1">
    <location>
        <begin position="73"/>
        <end position="113"/>
    </location>
</feature>
<keyword evidence="5" id="KW-1185">Reference proteome</keyword>
<dbReference type="FunFam" id="1.10.8.10:FF:000024">
    <property type="entry name" value="Ubiquitin domain-containing protein DSK2"/>
    <property type="match status" value="1"/>
</dbReference>
<sequence>MSITIHVKSGQNKWDVSIDPTGSIDDLKKAIAGLSEIPAENQRLIYSGKILKDDQTIESYKIQDGHAIHLVKSGGVKKSGSPAAASSSATGSQQQAPAGAAAPSTLSTGQTGGFNPLADLTSARYAGFLNLPSADSFGPDGGMTSAPNSDEVLRMLENPVMQSQMSEMLSNPQMIDFLIQQSPQLQSMGPQARQLLQSPMFRQMLTNPEMVRQSMQMSSMFGGGDPAAEANPFPAPGSTDQNTTSSQPASANPQEQQPQAQTSQSNPLANPFASLLGGMPQPPAAGSTSGFDASANPFLSLLGGAGNNAGAGGATPNFDPALLSSLLGGGGFGAPAQTQQDSRPPEERYEQQLRQLNDMGFFEFDRNVAALRRSGGSVQGALDALLNGDV</sequence>
<dbReference type="GO" id="GO:0005829">
    <property type="term" value="C:cytosol"/>
    <property type="evidence" value="ECO:0007669"/>
    <property type="project" value="TreeGrafter"/>
</dbReference>
<dbReference type="Gene3D" id="3.10.20.90">
    <property type="entry name" value="Phosphatidylinositol 3-kinase Catalytic Subunit, Chain A, domain 1"/>
    <property type="match status" value="1"/>
</dbReference>
<dbReference type="Proteomes" id="UP000054304">
    <property type="component" value="Unassembled WGS sequence"/>
</dbReference>
<dbReference type="InterPro" id="IPR006636">
    <property type="entry name" value="STI1_HS-bd"/>
</dbReference>
<dbReference type="GO" id="GO:0030674">
    <property type="term" value="F:protein-macromolecule adaptor activity"/>
    <property type="evidence" value="ECO:0007669"/>
    <property type="project" value="EnsemblFungi"/>
</dbReference>
<dbReference type="Pfam" id="PF00240">
    <property type="entry name" value="ubiquitin"/>
    <property type="match status" value="1"/>
</dbReference>
<dbReference type="InterPro" id="IPR019956">
    <property type="entry name" value="Ubiquitin_dom"/>
</dbReference>
<dbReference type="HOGENOM" id="CLU_024293_0_1_1"/>
<evidence type="ECO:0000259" key="2">
    <source>
        <dbReference type="PROSITE" id="PS50030"/>
    </source>
</evidence>
<dbReference type="STRING" id="1245769.A0A0C7N050"/>
<gene>
    <name evidence="4" type="ORF">LALA0_S03e00100g</name>
</gene>
<dbReference type="GeneID" id="34684736"/>
<evidence type="ECO:0000256" key="1">
    <source>
        <dbReference type="SAM" id="MobiDB-lite"/>
    </source>
</evidence>
<dbReference type="GO" id="GO:0036435">
    <property type="term" value="F:K48-linked polyubiquitin modification-dependent protein binding"/>
    <property type="evidence" value="ECO:0007669"/>
    <property type="project" value="EnsemblFungi"/>
</dbReference>
<dbReference type="RefSeq" id="XP_022627548.1">
    <property type="nucleotide sequence ID" value="XM_022773034.1"/>
</dbReference>
<dbReference type="GO" id="GO:0036503">
    <property type="term" value="P:ERAD pathway"/>
    <property type="evidence" value="ECO:0007669"/>
    <property type="project" value="EnsemblFungi"/>
</dbReference>
<feature type="domain" description="UBA" evidence="2">
    <location>
        <begin position="344"/>
        <end position="388"/>
    </location>
</feature>
<dbReference type="SUPFAM" id="SSF46934">
    <property type="entry name" value="UBA-like"/>
    <property type="match status" value="1"/>
</dbReference>
<feature type="compositionally biased region" description="Low complexity" evidence="1">
    <location>
        <begin position="73"/>
        <end position="109"/>
    </location>
</feature>
<dbReference type="GO" id="GO:0072665">
    <property type="term" value="P:protein localization to vacuole"/>
    <property type="evidence" value="ECO:0007669"/>
    <property type="project" value="EnsemblFungi"/>
</dbReference>
<accession>A0A0C7N050</accession>
<dbReference type="InterPro" id="IPR000626">
    <property type="entry name" value="Ubiquitin-like_dom"/>
</dbReference>
<dbReference type="OrthoDB" id="267397at2759"/>
<dbReference type="AlphaFoldDB" id="A0A0C7N050"/>
<protein>
    <submittedName>
        <fullName evidence="4">LALA0S03e00100g1_1</fullName>
    </submittedName>
</protein>
<proteinExistence type="predicted"/>
<feature type="domain" description="Ubiquitin-like" evidence="3">
    <location>
        <begin position="1"/>
        <end position="71"/>
    </location>
</feature>
<feature type="region of interest" description="Disordered" evidence="1">
    <location>
        <begin position="218"/>
        <end position="290"/>
    </location>
</feature>